<dbReference type="Proteomes" id="UP001054945">
    <property type="component" value="Unassembled WGS sequence"/>
</dbReference>
<dbReference type="AlphaFoldDB" id="A0AAV4WFZ4"/>
<comment type="caution">
    <text evidence="1">The sequence shown here is derived from an EMBL/GenBank/DDBJ whole genome shotgun (WGS) entry which is preliminary data.</text>
</comment>
<keyword evidence="2" id="KW-1185">Reference proteome</keyword>
<name>A0AAV4WFZ4_CAEEX</name>
<evidence type="ECO:0000313" key="1">
    <source>
        <dbReference type="EMBL" id="GIY81717.1"/>
    </source>
</evidence>
<sequence length="77" mass="8812">MALSTKFDQNWLFSDIVPGGLKPHTSNDDGVMDCTRKSTDQFVPFQTCTTLLRAALQQQWRNSQDLTSLMQRTLQFT</sequence>
<accession>A0AAV4WFZ4</accession>
<organism evidence="1 2">
    <name type="scientific">Caerostris extrusa</name>
    <name type="common">Bark spider</name>
    <name type="synonym">Caerostris bankana</name>
    <dbReference type="NCBI Taxonomy" id="172846"/>
    <lineage>
        <taxon>Eukaryota</taxon>
        <taxon>Metazoa</taxon>
        <taxon>Ecdysozoa</taxon>
        <taxon>Arthropoda</taxon>
        <taxon>Chelicerata</taxon>
        <taxon>Arachnida</taxon>
        <taxon>Araneae</taxon>
        <taxon>Araneomorphae</taxon>
        <taxon>Entelegynae</taxon>
        <taxon>Araneoidea</taxon>
        <taxon>Araneidae</taxon>
        <taxon>Caerostris</taxon>
    </lineage>
</organism>
<proteinExistence type="predicted"/>
<reference evidence="1 2" key="1">
    <citation type="submission" date="2021-06" db="EMBL/GenBank/DDBJ databases">
        <title>Caerostris extrusa draft genome.</title>
        <authorList>
            <person name="Kono N."/>
            <person name="Arakawa K."/>
        </authorList>
    </citation>
    <scope>NUCLEOTIDE SEQUENCE [LARGE SCALE GENOMIC DNA]</scope>
</reference>
<protein>
    <submittedName>
        <fullName evidence="1">Uncharacterized protein</fullName>
    </submittedName>
</protein>
<evidence type="ECO:0000313" key="2">
    <source>
        <dbReference type="Proteomes" id="UP001054945"/>
    </source>
</evidence>
<dbReference type="EMBL" id="BPLR01016159">
    <property type="protein sequence ID" value="GIY81717.1"/>
    <property type="molecule type" value="Genomic_DNA"/>
</dbReference>
<gene>
    <name evidence="1" type="ORF">CEXT_652691</name>
</gene>